<feature type="domain" description="CHAT" evidence="1">
    <location>
        <begin position="50"/>
        <end position="330"/>
    </location>
</feature>
<name>A0ABW2Y174_9ACTN</name>
<organism evidence="2 3">
    <name type="scientific">Actinomadura fibrosa</name>
    <dbReference type="NCBI Taxonomy" id="111802"/>
    <lineage>
        <taxon>Bacteria</taxon>
        <taxon>Bacillati</taxon>
        <taxon>Actinomycetota</taxon>
        <taxon>Actinomycetes</taxon>
        <taxon>Streptosporangiales</taxon>
        <taxon>Thermomonosporaceae</taxon>
        <taxon>Actinomadura</taxon>
    </lineage>
</organism>
<reference evidence="3" key="1">
    <citation type="journal article" date="2019" name="Int. J. Syst. Evol. Microbiol.">
        <title>The Global Catalogue of Microorganisms (GCM) 10K type strain sequencing project: providing services to taxonomists for standard genome sequencing and annotation.</title>
        <authorList>
            <consortium name="The Broad Institute Genomics Platform"/>
            <consortium name="The Broad Institute Genome Sequencing Center for Infectious Disease"/>
            <person name="Wu L."/>
            <person name="Ma J."/>
        </authorList>
    </citation>
    <scope>NUCLEOTIDE SEQUENCE [LARGE SCALE GENOMIC DNA]</scope>
    <source>
        <strain evidence="3">JCM 9371</strain>
    </source>
</reference>
<evidence type="ECO:0000313" key="2">
    <source>
        <dbReference type="EMBL" id="MFD0692326.1"/>
    </source>
</evidence>
<evidence type="ECO:0000259" key="1">
    <source>
        <dbReference type="Pfam" id="PF12770"/>
    </source>
</evidence>
<dbReference type="EMBL" id="JBHTGP010000039">
    <property type="protein sequence ID" value="MFD0692326.1"/>
    <property type="molecule type" value="Genomic_DNA"/>
</dbReference>
<accession>A0ABW2Y174</accession>
<dbReference type="RefSeq" id="WP_131760083.1">
    <property type="nucleotide sequence ID" value="NZ_CAACUY010000101.1"/>
</dbReference>
<proteinExistence type="predicted"/>
<evidence type="ECO:0000313" key="3">
    <source>
        <dbReference type="Proteomes" id="UP001597063"/>
    </source>
</evidence>
<dbReference type="Proteomes" id="UP001597063">
    <property type="component" value="Unassembled WGS sequence"/>
</dbReference>
<dbReference type="Pfam" id="PF12770">
    <property type="entry name" value="CHAT"/>
    <property type="match status" value="1"/>
</dbReference>
<comment type="caution">
    <text evidence="2">The sequence shown here is derived from an EMBL/GenBank/DDBJ whole genome shotgun (WGS) entry which is preliminary data.</text>
</comment>
<keyword evidence="3" id="KW-1185">Reference proteome</keyword>
<gene>
    <name evidence="2" type="ORF">ACFQZM_48115</name>
</gene>
<dbReference type="InterPro" id="IPR024983">
    <property type="entry name" value="CHAT_dom"/>
</dbReference>
<protein>
    <submittedName>
        <fullName evidence="2">CHAT domain-containing protein</fullName>
    </submittedName>
</protein>
<sequence length="817" mass="86784">MKIVDDELTATAAAMSETVVGVGAVTVARLRHAAKMVRAAKTHAAFADNRAAERLRDALFPGLVAELLHEERRESGRSGLALRLRTSDLELQHLPWEYTAVGPPPEGQERRGVGRRAYDFLFRRHDLLLIRQLADGYEPPAALPAEIAVVTATETASQYPLPEGGHLDLQDARVWGTRFDARINEALEETAITARAYNEVPTSLAGPVFAWCFFGHHVFQAGGLILPRDDGFTAVAADELARRLVSAGVKVAVIAACDTAVADEGELNLGSFASRLVQGGVPVVVAMQGAAKGADAVDFTAAFFRELALRGDAALAFRAARDAMAPGSQQVPALFTGVASLQVLRARPDPGVSRPGWEAYWLPPHWIPGAEDGPSDQRRGRIDTLWCLDRTAFTGVLADAPGADLAAALNTVEKRIAAAMRTLGLPERRWSTLDVGQVAPDRAAIEEALSYDHQWNAFRGYDDAVAGIVVALHSSDAHSPLDSLARYAEELRRTVPGTAVLYHVQAGVPVTAMILADRLGNRLGRQGPCSVLVRTAVPVPRVEPANPGAGGSLLVALRAECGRRLRALGLAEPALALDPGGPPLPKMPAVDLALAVVPGIDALQAPEAARLLRLIRDLMPEAHTEMQRACASRGPTTAGFAALAVATDRDADLAEWLESTPGTAVAEPRRAPRSLFGADHMDTIGLRLQVLGHPLAADWLAAGSGRFRDLASPIDPAGALSSYPAKSAVPVVRAARLRADDFPDPLDTVSAAFLAAVSVTEPSPSLVERLGRLPDAVRCLLGMDDGHGLDPTAAEHVLQLHQTIQPYERHGGASDAR</sequence>